<dbReference type="InterPro" id="IPR001314">
    <property type="entry name" value="Peptidase_S1A"/>
</dbReference>
<dbReference type="Gene3D" id="2.60.40.10">
    <property type="entry name" value="Immunoglobulins"/>
    <property type="match status" value="2"/>
</dbReference>
<dbReference type="RefSeq" id="WP_103950358.1">
    <property type="nucleotide sequence ID" value="NZ_PQVT01000026.1"/>
</dbReference>
<feature type="domain" description="Peptidase S1" evidence="3">
    <location>
        <begin position="43"/>
        <end position="293"/>
    </location>
</feature>
<reference evidence="4 5" key="1">
    <citation type="submission" date="2018-02" db="EMBL/GenBank/DDBJ databases">
        <title>Lelliotia aquatilis sp. nov., isolated from drinking water.</title>
        <authorList>
            <person name="Kaempfer P."/>
            <person name="Glaeser S."/>
            <person name="Exner M."/>
            <person name="Doijad S."/>
            <person name="Chakraborty T."/>
        </authorList>
    </citation>
    <scope>NUCLEOTIDE SEQUENCE [LARGE SCALE GENOMIC DNA]</scope>
    <source>
        <strain evidence="4 5">6331-17</strain>
    </source>
</reference>
<dbReference type="InterPro" id="IPR018114">
    <property type="entry name" value="TRYPSIN_HIS"/>
</dbReference>
<accession>A0ABX4ZVD7</accession>
<evidence type="ECO:0000259" key="3">
    <source>
        <dbReference type="PROSITE" id="PS50240"/>
    </source>
</evidence>
<dbReference type="InterPro" id="IPR009003">
    <property type="entry name" value="Peptidase_S1_PA"/>
</dbReference>
<feature type="compositionally biased region" description="Basic and acidic residues" evidence="1">
    <location>
        <begin position="1528"/>
        <end position="1539"/>
    </location>
</feature>
<comment type="caution">
    <text evidence="4">The sequence shown here is derived from an EMBL/GenBank/DDBJ whole genome shotgun (WGS) entry which is preliminary data.</text>
</comment>
<feature type="chain" id="PRO_5045776157" description="Peptidase S1 domain-containing protein" evidence="2">
    <location>
        <begin position="29"/>
        <end position="1566"/>
    </location>
</feature>
<evidence type="ECO:0000313" key="5">
    <source>
        <dbReference type="Proteomes" id="UP000237025"/>
    </source>
</evidence>
<dbReference type="InterPro" id="IPR001254">
    <property type="entry name" value="Trypsin_dom"/>
</dbReference>
<dbReference type="SUPFAM" id="SSF50494">
    <property type="entry name" value="Trypsin-like serine proteases"/>
    <property type="match status" value="1"/>
</dbReference>
<feature type="compositionally biased region" description="Basic and acidic residues" evidence="1">
    <location>
        <begin position="753"/>
        <end position="763"/>
    </location>
</feature>
<feature type="signal peptide" evidence="2">
    <location>
        <begin position="1"/>
        <end position="28"/>
    </location>
</feature>
<organism evidence="4 5">
    <name type="scientific">Lelliottia aquatilis</name>
    <dbReference type="NCBI Taxonomy" id="2080838"/>
    <lineage>
        <taxon>Bacteria</taxon>
        <taxon>Pseudomonadati</taxon>
        <taxon>Pseudomonadota</taxon>
        <taxon>Gammaproteobacteria</taxon>
        <taxon>Enterobacterales</taxon>
        <taxon>Enterobacteriaceae</taxon>
        <taxon>Lelliottia</taxon>
    </lineage>
</organism>
<evidence type="ECO:0000256" key="2">
    <source>
        <dbReference type="SAM" id="SignalP"/>
    </source>
</evidence>
<dbReference type="Proteomes" id="UP000237025">
    <property type="component" value="Unassembled WGS sequence"/>
</dbReference>
<proteinExistence type="predicted"/>
<gene>
    <name evidence="4" type="ORF">C3712_22255</name>
</gene>
<dbReference type="Pfam" id="PF00089">
    <property type="entry name" value="Trypsin"/>
    <property type="match status" value="1"/>
</dbReference>
<name>A0ABX4ZVD7_9ENTR</name>
<dbReference type="PROSITE" id="PS50240">
    <property type="entry name" value="TRYPSIN_DOM"/>
    <property type="match status" value="1"/>
</dbReference>
<feature type="region of interest" description="Disordered" evidence="1">
    <location>
        <begin position="745"/>
        <end position="764"/>
    </location>
</feature>
<dbReference type="InterPro" id="IPR043504">
    <property type="entry name" value="Peptidase_S1_PA_chymotrypsin"/>
</dbReference>
<dbReference type="PRINTS" id="PR00722">
    <property type="entry name" value="CHYMOTRYPSIN"/>
</dbReference>
<dbReference type="InterPro" id="IPR013783">
    <property type="entry name" value="Ig-like_fold"/>
</dbReference>
<keyword evidence="2" id="KW-0732">Signal</keyword>
<sequence>MKILTLKRWFFPGIAVMTSFIAATSVSAHSSPSSAKVSNDIYSINGPMQYPGKAPNWIAGIADDKHRQTCTGEFLSGMYVLTAAHCAANDRNNFDKGFKTVWVYVGGGGAKDSKTPPDKYYTANVTGGYIGDVVVLKLSEDSGVKPSFPLFHISTGAGDEIDEIEEIEEIEAIIKKPRKGMIMGYGNTKRPREVSAEENRDLNYGFLYEFEYRKLKGGTSGITGKYFDAVSSDGDSGGPLLFSAFPGDLLDVNENVRSTGKVVGVAHDGDGLTRNTFTALNKNIIKHISAVTGLSFFNSPSDGLVLNGSNVVKFSGYGPKPESIIIYKGNPHDGSIGMAPVKVCSKYSADNVGVIDKDNEPNSWQCNADLKGNTVSYNDKIKLVAELIRTKDFSAENFCNGDCVDFYLNNGFQDIKILSPIPGSTLYGQDNIPLNIEVEGEAGHIVEFRFDGDRPACVDKNSEPYTTALKLDDNGRFTCHMTVDKKEMVAGQEKTVSIEVRTKENDSDDDKQILSMDKVNINIKYSPTPVIKITSPKEGTLQKPLVYVKGESNFTKGNGFKGKGYVLFRLYDESNDKSSFVLSSKVGVNNDGTWSAGPFNVNHYFKDIKQYVFVSLFSSDDNSILGEDYSWNTIEGTGLNVDSPIKEHIYSSGDEIKLNGPINVSASGDIYCNVFEKSNQRRLFNDKATVTSGRWDCGKVTLPEETTHGLYEYIANIIYGDNKIGNEYYSKDFLTVNFSAEKYSEPSINNPGRSRDELKDNKSGNDWVTVAPEYMVSGTGEPNASIDVSISSVPSIIQSPLCNAAVQQDGHWTCGLQATPEDGVYQLTATQTTSTGKVSNAISIFTVKHDDEELEDGGNGGDGNGGGGDGKTGGGEGGADSGPNPPYLIFPATAADGALLSSAAAVGGTVSAGLTSVTGAAGAAGGAIATVGITVAGKVIDDITPDWKDHGKWALDLAGLIKDPLDSYILKVVNKDIHGKELGSRTMSLAHPVIIDEPQDQQVIPWGQPYTIKGRSVRNKTVTVIADGSGQLKNCSGANEDGDWTCPAPTVTGPVTLSATQGGLTGVTTERHYTVSVQPLTIYSPAPGETVINASSPLTGTGQPGAQVAFSGDVTCGTACYTTVAENGNWTFPTQHAAPGTYTVQVVMTPGVRAESDTQSVTYTVSPLVTTPLSVTSPSGGQTLTRNIYSITGKGKPGHSIDVTGIPVAGECHTFADTRTGEWTCGPYEVTERETAQIMVSDSETSESISRSYTLAPHFTVDSPKENEVISGEYTISGRAPSGSVATVGGLGYVADCQATANNSGNWSCPVGGKLYPAVKGDYTLIVRNTAANSKDNPVISRHFTVGDSPIKILWPEETTPVNENNFWVSGTIQNEDKAHITVKETTPGVNPAVTLCEADSDTDYQTWGCQVNKPAGEYTITVSSVGESGTVYESAPTTFSVAPEKVGTTVMSIDRPGEGEIKTGAKYRVYGKINGLDSQNVHYSVEPGVCSSPDMTISYPDWSCTASSAFEGESSSEPKRMTITARESAHGSHDDSRTRHYFVVTSPAISAHLRDKSHPGNKQAH</sequence>
<feature type="region of interest" description="Disordered" evidence="1">
    <location>
        <begin position="1509"/>
        <end position="1539"/>
    </location>
</feature>
<dbReference type="Gene3D" id="2.40.10.10">
    <property type="entry name" value="Trypsin-like serine proteases"/>
    <property type="match status" value="1"/>
</dbReference>
<protein>
    <recommendedName>
        <fullName evidence="3">Peptidase S1 domain-containing protein</fullName>
    </recommendedName>
</protein>
<feature type="region of interest" description="Disordered" evidence="1">
    <location>
        <begin position="849"/>
        <end position="886"/>
    </location>
</feature>
<dbReference type="PROSITE" id="PS00134">
    <property type="entry name" value="TRYPSIN_HIS"/>
    <property type="match status" value="1"/>
</dbReference>
<dbReference type="EMBL" id="PQVW01000026">
    <property type="protein sequence ID" value="POZ18936.1"/>
    <property type="molecule type" value="Genomic_DNA"/>
</dbReference>
<keyword evidence="5" id="KW-1185">Reference proteome</keyword>
<evidence type="ECO:0000256" key="1">
    <source>
        <dbReference type="SAM" id="MobiDB-lite"/>
    </source>
</evidence>
<feature type="compositionally biased region" description="Gly residues" evidence="1">
    <location>
        <begin position="857"/>
        <end position="880"/>
    </location>
</feature>
<evidence type="ECO:0000313" key="4">
    <source>
        <dbReference type="EMBL" id="POZ18936.1"/>
    </source>
</evidence>